<protein>
    <recommendedName>
        <fullName evidence="14">GAS2-like protein 1</fullName>
    </recommendedName>
</protein>
<feature type="compositionally biased region" description="Low complexity" evidence="9">
    <location>
        <begin position="322"/>
        <end position="334"/>
    </location>
</feature>
<dbReference type="InterPro" id="IPR001715">
    <property type="entry name" value="CH_dom"/>
</dbReference>
<dbReference type="Gene3D" id="1.25.10.10">
    <property type="entry name" value="Leucine-rich Repeat Variant"/>
    <property type="match status" value="1"/>
</dbReference>
<dbReference type="EMBL" id="CADEAL010000134">
    <property type="protein sequence ID" value="CAB1414982.1"/>
    <property type="molecule type" value="Genomic_DNA"/>
</dbReference>
<accession>A0A9N7TL26</accession>
<dbReference type="SMART" id="SM00185">
    <property type="entry name" value="ARM"/>
    <property type="match status" value="2"/>
</dbReference>
<feature type="compositionally biased region" description="Low complexity" evidence="9">
    <location>
        <begin position="634"/>
        <end position="646"/>
    </location>
</feature>
<dbReference type="InterPro" id="IPR026739">
    <property type="entry name" value="AP_beta"/>
</dbReference>
<dbReference type="GO" id="GO:0030117">
    <property type="term" value="C:membrane coat"/>
    <property type="evidence" value="ECO:0007669"/>
    <property type="project" value="InterPro"/>
</dbReference>
<dbReference type="Gene3D" id="1.10.418.10">
    <property type="entry name" value="Calponin-like domain"/>
    <property type="match status" value="1"/>
</dbReference>
<organism evidence="12 13">
    <name type="scientific">Pleuronectes platessa</name>
    <name type="common">European plaice</name>
    <dbReference type="NCBI Taxonomy" id="8262"/>
    <lineage>
        <taxon>Eukaryota</taxon>
        <taxon>Metazoa</taxon>
        <taxon>Chordata</taxon>
        <taxon>Craniata</taxon>
        <taxon>Vertebrata</taxon>
        <taxon>Euteleostomi</taxon>
        <taxon>Actinopterygii</taxon>
        <taxon>Neopterygii</taxon>
        <taxon>Teleostei</taxon>
        <taxon>Neoteleostei</taxon>
        <taxon>Acanthomorphata</taxon>
        <taxon>Carangaria</taxon>
        <taxon>Pleuronectiformes</taxon>
        <taxon>Pleuronectoidei</taxon>
        <taxon>Pleuronectidae</taxon>
        <taxon>Pleuronectes</taxon>
    </lineage>
</organism>
<evidence type="ECO:0000256" key="7">
    <source>
        <dbReference type="ARBA" id="ARBA00023136"/>
    </source>
</evidence>
<feature type="compositionally biased region" description="Basic residues" evidence="9">
    <location>
        <begin position="985"/>
        <end position="994"/>
    </location>
</feature>
<feature type="region of interest" description="Disordered" evidence="9">
    <location>
        <begin position="827"/>
        <end position="1043"/>
    </location>
</feature>
<proteinExistence type="inferred from homology"/>
<dbReference type="InterPro" id="IPR000225">
    <property type="entry name" value="Armadillo"/>
</dbReference>
<keyword evidence="7" id="KW-0472">Membrane</keyword>
<dbReference type="Pfam" id="PF01602">
    <property type="entry name" value="Adaptin_N"/>
    <property type="match status" value="1"/>
</dbReference>
<keyword evidence="4" id="KW-0813">Transport</keyword>
<dbReference type="Pfam" id="PF02187">
    <property type="entry name" value="GAS2"/>
    <property type="match status" value="1"/>
</dbReference>
<sequence length="1433" mass="158199">MADQSNIQSSASKSIRPFKSSEEYLYAMKEDLAEWLNTLYDLDVTADTFMDGLESGCALCRHANNVNRAAQDFQLEWPEAARSMKVPSKDVGFQSRNVVPGSFLARDNVSNFISWCRQELWIKDVLMFETNDLVERCNEKNFILCLLEVARRGSKFGMLAPMLIQLEEEIEEEIRDQESLRIDAVKPAEQSAPTRGFIRKESSHHSAEEDEDEPEPEPFIWQPKRVLCDMRNLDELVREILGRCSCPAQFPMIKVSEGKYKVGDSSALIFIRVLRTHVMVRVGGGWDTLEHYLDKHDPCRCAGFAHRYHQAKASGQGQGTHSKSSSAHSSRSTSPGPHWRNDGIAPYKPPDRRPTEPPSAPCASTRQSRPQNSLGHTEPDSGGARNLLPRPPRDRSEPRHFNPLRNKETMMPVTRRLSGDSDSSTASSKGGGGGGGGGRYSLGGASRRSGEEVILLVNRKEGKHMIERSGAGTQSLRPSLPRARSQSRERAALAPILKPNPPQGSSDGTRTERGRSLGNEGARRFHVPRSQSQSKVQSRTRASDASPSPAHCYRDPQPPPSDRREELRAKQMPPSSPRMGGVFSKRQSSSCSNSPIKGIQSNNSSPHKKTITTPRPPAPRSPSTGKGRLLPPVNSGGRRSPHSSPRNSHHHSARSPRVSQGPRPVGRGHYKSCSGMERQDPEEEGIGFGFQILPVLDPQKEQDLYRSFEAEFLANTQQARGVSSKAPGGATLQGPVTHLVPTLTDPNVTDSAYSSSNSSSSSVNVGSKIGTLPDLRESKRTNPSHFSLEDPLHLLHGNNFRGPHNFCQGEPEHWGERGLRKLPAISSSMEERELSSSLPESNSLIIQPPSQPAFHCRNMNGDPGGGPRTEGLTGQQGQLGWGTGPEGSVPLENHQPNFSNNLENGEGSDDLPPPEACPSPVHLPPSEDCSFQDSSSESSSMCFSLSESRSDSPPPTSPLANGDTDGEVLQTKKGQRKADKAALLSKHKLKTRIRPRTDNRPENSPSRIPTPVSYRDLQARNPLSPCHTPPLSPQSSRSTGHPATCKSLHHAFADMIHPQPRSPAMAPASPVTENRQFGSKMTDSKYFTTTKKGEIFELKAELNSDKKEKKKEAVKKVIASMTVGKDVSALFPDVVNCMQTDNLELKKLVYLYLMNYAKSQPDMAIMAVNTFVKDCEDPNPLIRALAVRTMGCIRVDKITEYLCEPLRKCLKDEDPYVRKTAAVCVAKLHDINAQLVEDQGFLDTLKDLISDSNPMVVANAVAALSEIAESHPNSNLLDLNPQTINKLLTALNECTEWGQIFILDCLANYTPRDDRESQSICERVTPRLSHANSAVVLSAVKVLMKFMEMLPKDLDYYGTLLKKLAPPLVTLLSAEPELQYVALRNINLIVQRRPEILKHEMKVFFVKYNDPIYVKLEKLDIMIRLASQANIAQ</sequence>
<feature type="compositionally biased region" description="Polar residues" evidence="9">
    <location>
        <begin position="529"/>
        <end position="546"/>
    </location>
</feature>
<evidence type="ECO:0000256" key="9">
    <source>
        <dbReference type="SAM" id="MobiDB-lite"/>
    </source>
</evidence>
<feature type="compositionally biased region" description="Basic and acidic residues" evidence="9">
    <location>
        <begin position="391"/>
        <end position="408"/>
    </location>
</feature>
<feature type="compositionally biased region" description="Gly residues" evidence="9">
    <location>
        <begin position="429"/>
        <end position="441"/>
    </location>
</feature>
<dbReference type="SMART" id="SM00033">
    <property type="entry name" value="CH"/>
    <property type="match status" value="1"/>
</dbReference>
<dbReference type="GO" id="GO:0012505">
    <property type="term" value="C:endomembrane system"/>
    <property type="evidence" value="ECO:0007669"/>
    <property type="project" value="UniProtKB-SubCell"/>
</dbReference>
<dbReference type="Pfam" id="PF00307">
    <property type="entry name" value="CH"/>
    <property type="match status" value="1"/>
</dbReference>
<keyword evidence="13" id="KW-1185">Reference proteome</keyword>
<dbReference type="GO" id="GO:0006886">
    <property type="term" value="P:intracellular protein transport"/>
    <property type="evidence" value="ECO:0007669"/>
    <property type="project" value="InterPro"/>
</dbReference>
<dbReference type="Proteomes" id="UP001153269">
    <property type="component" value="Unassembled WGS sequence"/>
</dbReference>
<dbReference type="InterPro" id="IPR002553">
    <property type="entry name" value="Clathrin/coatomer_adapt-like_N"/>
</dbReference>
<feature type="compositionally biased region" description="Low complexity" evidence="9">
    <location>
        <begin position="835"/>
        <end position="844"/>
    </location>
</feature>
<dbReference type="FunFam" id="1.25.10.10:FF:001508">
    <property type="entry name" value="AP-2 complex subunit beta-like Protein"/>
    <property type="match status" value="1"/>
</dbReference>
<feature type="region of interest" description="Disordered" evidence="9">
    <location>
        <begin position="719"/>
        <end position="783"/>
    </location>
</feature>
<feature type="compositionally biased region" description="Basic and acidic residues" evidence="9">
    <location>
        <begin position="198"/>
        <end position="207"/>
    </location>
</feature>
<dbReference type="SUPFAM" id="SSF47576">
    <property type="entry name" value="Calponin-homology domain, CH-domain"/>
    <property type="match status" value="1"/>
</dbReference>
<feature type="domain" description="GAR" evidence="11">
    <location>
        <begin position="228"/>
        <end position="300"/>
    </location>
</feature>
<evidence type="ECO:0000313" key="12">
    <source>
        <dbReference type="EMBL" id="CAB1414982.1"/>
    </source>
</evidence>
<evidence type="ECO:0000256" key="2">
    <source>
        <dbReference type="ARBA" id="ARBA00004245"/>
    </source>
</evidence>
<feature type="compositionally biased region" description="Low complexity" evidence="9">
    <location>
        <begin position="926"/>
        <end position="947"/>
    </location>
</feature>
<feature type="compositionally biased region" description="Low complexity" evidence="9">
    <location>
        <begin position="754"/>
        <end position="767"/>
    </location>
</feature>
<keyword evidence="6" id="KW-0653">Protein transport</keyword>
<dbReference type="PROSITE" id="PS51460">
    <property type="entry name" value="GAR"/>
    <property type="match status" value="1"/>
</dbReference>
<gene>
    <name evidence="12" type="ORF">PLEPLA_LOCUS2695</name>
</gene>
<dbReference type="InterPro" id="IPR003108">
    <property type="entry name" value="GAR_dom"/>
</dbReference>
<feature type="region of interest" description="Disordered" evidence="9">
    <location>
        <begin position="312"/>
        <end position="685"/>
    </location>
</feature>
<feature type="compositionally biased region" description="Polar residues" evidence="9">
    <location>
        <begin position="585"/>
        <end position="605"/>
    </location>
</feature>
<dbReference type="GO" id="GO:0008017">
    <property type="term" value="F:microtubule binding"/>
    <property type="evidence" value="ECO:0007669"/>
    <property type="project" value="InterPro"/>
</dbReference>
<dbReference type="PANTHER" id="PTHR11134">
    <property type="entry name" value="ADAPTOR COMPLEX SUBUNIT BETA FAMILY MEMBER"/>
    <property type="match status" value="1"/>
</dbReference>
<evidence type="ECO:0000259" key="11">
    <source>
        <dbReference type="PROSITE" id="PS51460"/>
    </source>
</evidence>
<feature type="domain" description="Calponin-homology (CH)" evidence="10">
    <location>
        <begin position="26"/>
        <end position="154"/>
    </location>
</feature>
<dbReference type="GO" id="GO:0005856">
    <property type="term" value="C:cytoskeleton"/>
    <property type="evidence" value="ECO:0007669"/>
    <property type="project" value="UniProtKB-SubCell"/>
</dbReference>
<dbReference type="InterPro" id="IPR016024">
    <property type="entry name" value="ARM-type_fold"/>
</dbReference>
<evidence type="ECO:0000256" key="5">
    <source>
        <dbReference type="ARBA" id="ARBA00022490"/>
    </source>
</evidence>
<reference evidence="12" key="1">
    <citation type="submission" date="2020-03" db="EMBL/GenBank/DDBJ databases">
        <authorList>
            <person name="Weist P."/>
        </authorList>
    </citation>
    <scope>NUCLEOTIDE SEQUENCE</scope>
</reference>
<dbReference type="SUPFAM" id="SSF48371">
    <property type="entry name" value="ARM repeat"/>
    <property type="match status" value="1"/>
</dbReference>
<evidence type="ECO:0000259" key="10">
    <source>
        <dbReference type="PROSITE" id="PS50021"/>
    </source>
</evidence>
<evidence type="ECO:0008006" key="14">
    <source>
        <dbReference type="Google" id="ProtNLM"/>
    </source>
</evidence>
<keyword evidence="8" id="KW-0206">Cytoskeleton</keyword>
<comment type="caution">
    <text evidence="12">The sequence shown here is derived from an EMBL/GenBank/DDBJ whole genome shotgun (WGS) entry which is preliminary data.</text>
</comment>
<dbReference type="InterPro" id="IPR036872">
    <property type="entry name" value="CH_dom_sf"/>
</dbReference>
<dbReference type="InterPro" id="IPR036534">
    <property type="entry name" value="GAR_dom_sf"/>
</dbReference>
<feature type="compositionally biased region" description="Pro residues" evidence="9">
    <location>
        <begin position="911"/>
        <end position="923"/>
    </location>
</feature>
<comment type="subcellular location">
    <subcellularLocation>
        <location evidence="2">Cytoplasm</location>
        <location evidence="2">Cytoskeleton</location>
    </subcellularLocation>
    <subcellularLocation>
        <location evidence="1">Endomembrane system</location>
        <topology evidence="1">Peripheral membrane protein</topology>
    </subcellularLocation>
</comment>
<dbReference type="InterPro" id="IPR011989">
    <property type="entry name" value="ARM-like"/>
</dbReference>
<dbReference type="PROSITE" id="PS50021">
    <property type="entry name" value="CH"/>
    <property type="match status" value="1"/>
</dbReference>
<evidence type="ECO:0000256" key="6">
    <source>
        <dbReference type="ARBA" id="ARBA00022927"/>
    </source>
</evidence>
<dbReference type="CDD" id="cd21268">
    <property type="entry name" value="CH_GAS2L1_2"/>
    <property type="match status" value="1"/>
</dbReference>
<feature type="compositionally biased region" description="Polar residues" evidence="9">
    <location>
        <begin position="894"/>
        <end position="903"/>
    </location>
</feature>
<evidence type="ECO:0000256" key="8">
    <source>
        <dbReference type="ARBA" id="ARBA00023212"/>
    </source>
</evidence>
<feature type="region of interest" description="Disordered" evidence="9">
    <location>
        <begin position="185"/>
        <end position="217"/>
    </location>
</feature>
<dbReference type="SUPFAM" id="SSF143575">
    <property type="entry name" value="GAS2 domain-like"/>
    <property type="match status" value="1"/>
</dbReference>
<evidence type="ECO:0000256" key="1">
    <source>
        <dbReference type="ARBA" id="ARBA00004184"/>
    </source>
</evidence>
<dbReference type="GO" id="GO:0016192">
    <property type="term" value="P:vesicle-mediated transport"/>
    <property type="evidence" value="ECO:0007669"/>
    <property type="project" value="InterPro"/>
</dbReference>
<evidence type="ECO:0000256" key="3">
    <source>
        <dbReference type="ARBA" id="ARBA00006613"/>
    </source>
</evidence>
<feature type="non-terminal residue" evidence="12">
    <location>
        <position position="1433"/>
    </location>
</feature>
<evidence type="ECO:0000256" key="4">
    <source>
        <dbReference type="ARBA" id="ARBA00022448"/>
    </source>
</evidence>
<dbReference type="SMART" id="SM00243">
    <property type="entry name" value="GAS2"/>
    <property type="match status" value="1"/>
</dbReference>
<evidence type="ECO:0000313" key="13">
    <source>
        <dbReference type="Proteomes" id="UP001153269"/>
    </source>
</evidence>
<comment type="similarity">
    <text evidence="3">Belongs to the adaptor complexes large subunit family.</text>
</comment>
<dbReference type="Gene3D" id="3.30.920.20">
    <property type="entry name" value="Gas2-like domain"/>
    <property type="match status" value="1"/>
</dbReference>
<feature type="compositionally biased region" description="Polar residues" evidence="9">
    <location>
        <begin position="362"/>
        <end position="375"/>
    </location>
</feature>
<name>A0A9N7TL26_PLEPL</name>
<feature type="compositionally biased region" description="Basic and acidic residues" evidence="9">
    <location>
        <begin position="458"/>
        <end position="467"/>
    </location>
</feature>
<feature type="compositionally biased region" description="Polar residues" evidence="9">
    <location>
        <begin position="744"/>
        <end position="753"/>
    </location>
</feature>
<keyword evidence="5" id="KW-0963">Cytoplasm</keyword>